<dbReference type="GO" id="GO:0015833">
    <property type="term" value="P:peptide transport"/>
    <property type="evidence" value="ECO:0007669"/>
    <property type="project" value="TreeGrafter"/>
</dbReference>
<accession>A0A511N9G9</accession>
<reference evidence="3 4" key="1">
    <citation type="submission" date="2019-07" db="EMBL/GenBank/DDBJ databases">
        <title>Whole genome shotgun sequence of Deinococcus cellulosilyticus NBRC 106333.</title>
        <authorList>
            <person name="Hosoyama A."/>
            <person name="Uohara A."/>
            <person name="Ohji S."/>
            <person name="Ichikawa N."/>
        </authorList>
    </citation>
    <scope>NUCLEOTIDE SEQUENCE [LARGE SCALE GENOMIC DNA]</scope>
    <source>
        <strain evidence="3 4">NBRC 106333</strain>
    </source>
</reference>
<dbReference type="SUPFAM" id="SSF53850">
    <property type="entry name" value="Periplasmic binding protein-like II"/>
    <property type="match status" value="1"/>
</dbReference>
<dbReference type="OrthoDB" id="48318at2"/>
<dbReference type="InterPro" id="IPR039424">
    <property type="entry name" value="SBP_5"/>
</dbReference>
<keyword evidence="4" id="KW-1185">Reference proteome</keyword>
<dbReference type="PANTHER" id="PTHR30290">
    <property type="entry name" value="PERIPLASMIC BINDING COMPONENT OF ABC TRANSPORTER"/>
    <property type="match status" value="1"/>
</dbReference>
<dbReference type="InterPro" id="IPR030678">
    <property type="entry name" value="Peptide/Ni-bd"/>
</dbReference>
<dbReference type="GO" id="GO:1904680">
    <property type="term" value="F:peptide transmembrane transporter activity"/>
    <property type="evidence" value="ECO:0007669"/>
    <property type="project" value="TreeGrafter"/>
</dbReference>
<keyword evidence="1" id="KW-0732">Signal</keyword>
<dbReference type="EMBL" id="BJXB01000027">
    <property type="protein sequence ID" value="GEM49021.1"/>
    <property type="molecule type" value="Genomic_DNA"/>
</dbReference>
<dbReference type="Gene3D" id="3.10.105.10">
    <property type="entry name" value="Dipeptide-binding Protein, Domain 3"/>
    <property type="match status" value="1"/>
</dbReference>
<feature type="chain" id="PRO_5022172578" evidence="1">
    <location>
        <begin position="28"/>
        <end position="547"/>
    </location>
</feature>
<dbReference type="Gene3D" id="3.90.76.10">
    <property type="entry name" value="Dipeptide-binding Protein, Domain 1"/>
    <property type="match status" value="1"/>
</dbReference>
<dbReference type="Gene3D" id="3.40.190.10">
    <property type="entry name" value="Periplasmic binding protein-like II"/>
    <property type="match status" value="1"/>
</dbReference>
<feature type="domain" description="Solute-binding protein family 5" evidence="2">
    <location>
        <begin position="77"/>
        <end position="441"/>
    </location>
</feature>
<dbReference type="CDD" id="cd08509">
    <property type="entry name" value="PBP2_TmCBP_oligosaccharides_like"/>
    <property type="match status" value="1"/>
</dbReference>
<dbReference type="AlphaFoldDB" id="A0A511N9G9"/>
<comment type="caution">
    <text evidence="3">The sequence shown here is derived from an EMBL/GenBank/DDBJ whole genome shotgun (WGS) entry which is preliminary data.</text>
</comment>
<dbReference type="RefSeq" id="WP_146888808.1">
    <property type="nucleotide sequence ID" value="NZ_BJXB01000027.1"/>
</dbReference>
<dbReference type="Pfam" id="PF00496">
    <property type="entry name" value="SBP_bac_5"/>
    <property type="match status" value="1"/>
</dbReference>
<name>A0A511N9G9_DEIC1</name>
<protein>
    <submittedName>
        <fullName evidence="3">Peptide ABC transporter substrate-binding protein</fullName>
    </submittedName>
</protein>
<dbReference type="PIRSF" id="PIRSF002741">
    <property type="entry name" value="MppA"/>
    <property type="match status" value="1"/>
</dbReference>
<organism evidence="3 4">
    <name type="scientific">Deinococcus cellulosilyticus (strain DSM 18568 / NBRC 106333 / KACC 11606 / 5516J-15)</name>
    <dbReference type="NCBI Taxonomy" id="1223518"/>
    <lineage>
        <taxon>Bacteria</taxon>
        <taxon>Thermotogati</taxon>
        <taxon>Deinococcota</taxon>
        <taxon>Deinococci</taxon>
        <taxon>Deinococcales</taxon>
        <taxon>Deinococcaceae</taxon>
        <taxon>Deinococcus</taxon>
    </lineage>
</organism>
<feature type="signal peptide" evidence="1">
    <location>
        <begin position="1"/>
        <end position="27"/>
    </location>
</feature>
<dbReference type="GO" id="GO:0043190">
    <property type="term" value="C:ATP-binding cassette (ABC) transporter complex"/>
    <property type="evidence" value="ECO:0007669"/>
    <property type="project" value="InterPro"/>
</dbReference>
<dbReference type="Proteomes" id="UP000321306">
    <property type="component" value="Unassembled WGS sequence"/>
</dbReference>
<dbReference type="InterPro" id="IPR000914">
    <property type="entry name" value="SBP_5_dom"/>
</dbReference>
<evidence type="ECO:0000313" key="4">
    <source>
        <dbReference type="Proteomes" id="UP000321306"/>
    </source>
</evidence>
<evidence type="ECO:0000256" key="1">
    <source>
        <dbReference type="SAM" id="SignalP"/>
    </source>
</evidence>
<evidence type="ECO:0000259" key="2">
    <source>
        <dbReference type="Pfam" id="PF00496"/>
    </source>
</evidence>
<dbReference type="GO" id="GO:0042597">
    <property type="term" value="C:periplasmic space"/>
    <property type="evidence" value="ECO:0007669"/>
    <property type="project" value="UniProtKB-ARBA"/>
</dbReference>
<gene>
    <name evidence="3" type="ORF">DC3_46560</name>
</gene>
<proteinExistence type="predicted"/>
<sequence length="547" mass="60190">MKNANVYIKAARVALTAALLTASLAQAESVFRIARDAASLASVNLNPFSGGSQRLYPTVSAIYETLFYVNSLTGDVENVLGTSYKWDKTNKKLTVTVRDGVKWSDGQPFTAKDVEFTFDYLKQNPAIDGSALWKNGLTDVKASGNTVTFTFKDKNIPVFVYIAHQPIVPQHVWSKIKDPTTETNTKPVATGPFLFQSANNQSIKVVKNPNYWMKGYPKIDAIQWEVVGGADAILLKLLRGDADYSYANIPDIKNVYVNKNPETNKFYWPVTGGNYLYFNTAKAPFNDVNFRKAIASAINTDEVALKAYSGLVKAASPSGIIPTQQSKWLSKATAAKGLTFDVNKARDFLKKGGYKVVNGKLTDKSGKTLPTFKILVGAGWTDFITMAQVIGNNLKQIGIDTTIDQQTWGSYSGGLQTGTYDMGISWGWGGGETPYNLFFQSFAPEFSAKVGDTAASNLTRYTKANITSSLKRFQQNSDPAVQKKAIDTIVNQFVTDVPFFPLTDRVNFTTYNSKNFKGFPTDQNPYYDGGADDQIGARLLFLNLEPK</sequence>
<evidence type="ECO:0000313" key="3">
    <source>
        <dbReference type="EMBL" id="GEM49021.1"/>
    </source>
</evidence>